<keyword evidence="2" id="KW-0812">Transmembrane</keyword>
<dbReference type="EMBL" id="MRCE01000016">
    <property type="protein sequence ID" value="OKH36394.1"/>
    <property type="molecule type" value="Genomic_DNA"/>
</dbReference>
<name>A0A1U7IH93_9CYAN</name>
<accession>A0A1U7IH93</accession>
<dbReference type="STRING" id="454136.NIES2119_17270"/>
<evidence type="ECO:0000313" key="3">
    <source>
        <dbReference type="EMBL" id="OKH36394.1"/>
    </source>
</evidence>
<sequence>MAKTPPIAIILDLSAIMGSSIREWQEYSHIGNCYLPQIIYEEIEFLTGRASEPNIEKTAREFTRFFPESGWQITNSHAVHPTIKPAAGQNLSKQARLVVSVAQCMYGFAQENPHNLIVFVSNSQPILQRVPGLNQPNLCGITTAALLQWVRTQQRPPAVTKQLQTFSNSPISGNNSEPQTPTQTTTEATSLSSDSPVITGPASATQTPTKTRASSNNLLTKIVATLISVIIFSVLGLTAWRFIQPESFNQFWRQTGLPALPGQ</sequence>
<evidence type="ECO:0000313" key="4">
    <source>
        <dbReference type="Proteomes" id="UP000185860"/>
    </source>
</evidence>
<feature type="compositionally biased region" description="Low complexity" evidence="1">
    <location>
        <begin position="174"/>
        <end position="190"/>
    </location>
</feature>
<evidence type="ECO:0000256" key="2">
    <source>
        <dbReference type="SAM" id="Phobius"/>
    </source>
</evidence>
<evidence type="ECO:0000256" key="1">
    <source>
        <dbReference type="SAM" id="MobiDB-lite"/>
    </source>
</evidence>
<feature type="transmembrane region" description="Helical" evidence="2">
    <location>
        <begin position="222"/>
        <end position="243"/>
    </location>
</feature>
<dbReference type="RefSeq" id="WP_073594749.1">
    <property type="nucleotide sequence ID" value="NZ_MRCE01000016.1"/>
</dbReference>
<keyword evidence="2" id="KW-1133">Transmembrane helix</keyword>
<protein>
    <recommendedName>
        <fullName evidence="5">PIN domain-containing protein</fullName>
    </recommendedName>
</protein>
<organism evidence="3 4">
    <name type="scientific">[Phormidium ambiguum] IAM M-71</name>
    <dbReference type="NCBI Taxonomy" id="454136"/>
    <lineage>
        <taxon>Bacteria</taxon>
        <taxon>Bacillati</taxon>
        <taxon>Cyanobacteriota</taxon>
        <taxon>Cyanophyceae</taxon>
        <taxon>Oscillatoriophycideae</taxon>
        <taxon>Aerosakkonematales</taxon>
        <taxon>Aerosakkonemataceae</taxon>
        <taxon>Floridanema</taxon>
    </lineage>
</organism>
<feature type="region of interest" description="Disordered" evidence="1">
    <location>
        <begin position="165"/>
        <end position="213"/>
    </location>
</feature>
<feature type="compositionally biased region" description="Polar residues" evidence="1">
    <location>
        <begin position="191"/>
        <end position="213"/>
    </location>
</feature>
<proteinExistence type="predicted"/>
<dbReference type="CDD" id="cd18710">
    <property type="entry name" value="PIN_VapC-like"/>
    <property type="match status" value="1"/>
</dbReference>
<comment type="caution">
    <text evidence="3">The sequence shown here is derived from an EMBL/GenBank/DDBJ whole genome shotgun (WGS) entry which is preliminary data.</text>
</comment>
<dbReference type="OrthoDB" id="570866at2"/>
<evidence type="ECO:0008006" key="5">
    <source>
        <dbReference type="Google" id="ProtNLM"/>
    </source>
</evidence>
<gene>
    <name evidence="3" type="ORF">NIES2119_17270</name>
</gene>
<reference evidence="3 4" key="1">
    <citation type="submission" date="2016-11" db="EMBL/GenBank/DDBJ databases">
        <title>Draft Genome Sequences of Nine Cyanobacterial Strains from Diverse Habitats.</title>
        <authorList>
            <person name="Zhu T."/>
            <person name="Hou S."/>
            <person name="Lu X."/>
            <person name="Hess W.R."/>
        </authorList>
    </citation>
    <scope>NUCLEOTIDE SEQUENCE [LARGE SCALE GENOMIC DNA]</scope>
    <source>
        <strain evidence="3 4">IAM M-71</strain>
    </source>
</reference>
<dbReference type="AlphaFoldDB" id="A0A1U7IH93"/>
<dbReference type="Proteomes" id="UP000185860">
    <property type="component" value="Unassembled WGS sequence"/>
</dbReference>
<keyword evidence="2" id="KW-0472">Membrane</keyword>
<dbReference type="InterPro" id="IPR049931">
    <property type="entry name" value="PIN_VapC-like"/>
</dbReference>